<dbReference type="Proteomes" id="UP001197093">
    <property type="component" value="Unassembled WGS sequence"/>
</dbReference>
<dbReference type="AlphaFoldDB" id="A0AAD4F106"/>
<organism evidence="1 2">
    <name type="scientific">Staphylotrichum longicolle</name>
    <dbReference type="NCBI Taxonomy" id="669026"/>
    <lineage>
        <taxon>Eukaryota</taxon>
        <taxon>Fungi</taxon>
        <taxon>Dikarya</taxon>
        <taxon>Ascomycota</taxon>
        <taxon>Pezizomycotina</taxon>
        <taxon>Sordariomycetes</taxon>
        <taxon>Sordariomycetidae</taxon>
        <taxon>Sordariales</taxon>
        <taxon>Chaetomiaceae</taxon>
        <taxon>Staphylotrichum</taxon>
    </lineage>
</organism>
<gene>
    <name evidence="1" type="ORF">NEMBOFW57_001091</name>
</gene>
<sequence>MNMAAKSPVQLALVSKPLDSNKLFAQETVSHGDSRDYVIRNGYVVIKGAIPTGPRRSVLIDLLPNGDSDGGLILLQKKKAFDECLPTTHWPNELHLSTW</sequence>
<accession>A0AAD4F106</accession>
<comment type="caution">
    <text evidence="1">The sequence shown here is derived from an EMBL/GenBank/DDBJ whole genome shotgun (WGS) entry which is preliminary data.</text>
</comment>
<proteinExistence type="predicted"/>
<keyword evidence="2" id="KW-1185">Reference proteome</keyword>
<evidence type="ECO:0000313" key="1">
    <source>
        <dbReference type="EMBL" id="KAG7291081.1"/>
    </source>
</evidence>
<dbReference type="EMBL" id="JAHCVI010000001">
    <property type="protein sequence ID" value="KAG7291081.1"/>
    <property type="molecule type" value="Genomic_DNA"/>
</dbReference>
<protein>
    <submittedName>
        <fullName evidence="1">Uncharacterized protein</fullName>
    </submittedName>
</protein>
<evidence type="ECO:0000313" key="2">
    <source>
        <dbReference type="Proteomes" id="UP001197093"/>
    </source>
</evidence>
<name>A0AAD4F106_9PEZI</name>
<reference evidence="1" key="1">
    <citation type="submission" date="2023-02" db="EMBL/GenBank/DDBJ databases">
        <authorList>
            <person name="Palmer J.M."/>
        </authorList>
    </citation>
    <scope>NUCLEOTIDE SEQUENCE</scope>
    <source>
        <strain evidence="1">FW57</strain>
    </source>
</reference>